<gene>
    <name evidence="2" type="ORF">CVT24_000544</name>
</gene>
<evidence type="ECO:0000313" key="3">
    <source>
        <dbReference type="Proteomes" id="UP000284842"/>
    </source>
</evidence>
<reference evidence="2 3" key="1">
    <citation type="journal article" date="2018" name="Evol. Lett.">
        <title>Horizontal gene cluster transfer increased hallucinogenic mushroom diversity.</title>
        <authorList>
            <person name="Reynolds H.T."/>
            <person name="Vijayakumar V."/>
            <person name="Gluck-Thaler E."/>
            <person name="Korotkin H.B."/>
            <person name="Matheny P.B."/>
            <person name="Slot J.C."/>
        </authorList>
    </citation>
    <scope>NUCLEOTIDE SEQUENCE [LARGE SCALE GENOMIC DNA]</scope>
    <source>
        <strain evidence="2 3">2629</strain>
    </source>
</reference>
<evidence type="ECO:0000313" key="2">
    <source>
        <dbReference type="EMBL" id="PPQ62850.1"/>
    </source>
</evidence>
<keyword evidence="3" id="KW-1185">Reference proteome</keyword>
<dbReference type="EMBL" id="NHTK01006137">
    <property type="protein sequence ID" value="PPQ62850.1"/>
    <property type="molecule type" value="Genomic_DNA"/>
</dbReference>
<dbReference type="Proteomes" id="UP000284842">
    <property type="component" value="Unassembled WGS sequence"/>
</dbReference>
<organism evidence="2 3">
    <name type="scientific">Panaeolus cyanescens</name>
    <dbReference type="NCBI Taxonomy" id="181874"/>
    <lineage>
        <taxon>Eukaryota</taxon>
        <taxon>Fungi</taxon>
        <taxon>Dikarya</taxon>
        <taxon>Basidiomycota</taxon>
        <taxon>Agaricomycotina</taxon>
        <taxon>Agaricomycetes</taxon>
        <taxon>Agaricomycetidae</taxon>
        <taxon>Agaricales</taxon>
        <taxon>Agaricineae</taxon>
        <taxon>Galeropsidaceae</taxon>
        <taxon>Panaeolus</taxon>
    </lineage>
</organism>
<dbReference type="AlphaFoldDB" id="A0A409VDE1"/>
<sequence>MTEYDFSPEAYERYIATQNRIANWVQKTERHRSEFQHAVPTGQTQQPQQQQQHHSHHQPHSSSHHQRTPLYITPPAHDDNLSDYSDDDSYDRHHGGPGPMPLRSAPPVLYQHQQQLPHNIYQPHPVHAVQPMMSPPAPLMLPQPYLGSPHRSSSSSRKHKSSRSRSHQPTSTGYYAVASPPVSPGYQYAYPQMTGGHPGYIMIQPQSQQQSRAMPMMPEDIPLPPRSAPPNVPTFTTTPATPQTPSSQGYFHIPVPGTGGYLVPATSPLYSAASGTPASAPAWSIYGSPASTPAASFTAFSPPQSPYYLVSSIPAYQGLPQTASPAPSGYLVPAQPQPYVVNQPAAQPSTTSKSSGLRHWFRRSVG</sequence>
<accession>A0A409VDE1</accession>
<evidence type="ECO:0000256" key="1">
    <source>
        <dbReference type="SAM" id="MobiDB-lite"/>
    </source>
</evidence>
<feature type="compositionally biased region" description="Low complexity" evidence="1">
    <location>
        <begin position="142"/>
        <end position="155"/>
    </location>
</feature>
<feature type="region of interest" description="Disordered" evidence="1">
    <location>
        <begin position="126"/>
        <end position="178"/>
    </location>
</feature>
<protein>
    <submittedName>
        <fullName evidence="2">Uncharacterized protein</fullName>
    </submittedName>
</protein>
<feature type="compositionally biased region" description="Basic residues" evidence="1">
    <location>
        <begin position="156"/>
        <end position="166"/>
    </location>
</feature>
<dbReference type="OrthoDB" id="2976199at2759"/>
<comment type="caution">
    <text evidence="2">The sequence shown here is derived from an EMBL/GenBank/DDBJ whole genome shotgun (WGS) entry which is preliminary data.</text>
</comment>
<dbReference type="InParanoid" id="A0A409VDE1"/>
<feature type="region of interest" description="Disordered" evidence="1">
    <location>
        <begin position="27"/>
        <end position="105"/>
    </location>
</feature>
<name>A0A409VDE1_9AGAR</name>
<proteinExistence type="predicted"/>
<feature type="compositionally biased region" description="Basic residues" evidence="1">
    <location>
        <begin position="53"/>
        <end position="67"/>
    </location>
</feature>